<dbReference type="RefSeq" id="WP_130977405.1">
    <property type="nucleotide sequence ID" value="NZ_JBQQVC010000002.1"/>
</dbReference>
<evidence type="ECO:0000313" key="2">
    <source>
        <dbReference type="Proteomes" id="UP000294239"/>
    </source>
</evidence>
<name>A0ABY1YCN6_9HYPH</name>
<accession>A0ABY1YCN6</accession>
<reference evidence="1 2" key="1">
    <citation type="submission" date="2019-02" db="EMBL/GenBank/DDBJ databases">
        <title>Current taxonomic status of genus Agrobacterium and description of Agrobacterium cavarae sp. nov. isolated from maize roots.</title>
        <authorList>
            <person name="Flores-Felix J.D."/>
            <person name="Menendez E."/>
            <person name="Ramirez-Bahena M.H."/>
            <person name="Garcia-Fraile P."/>
            <person name="Velazquez E."/>
        </authorList>
    </citation>
    <scope>NUCLEOTIDE SEQUENCE [LARGE SCALE GENOMIC DNA]</scope>
    <source>
        <strain evidence="1 2">RZME10</strain>
    </source>
</reference>
<evidence type="ECO:0008006" key="3">
    <source>
        <dbReference type="Google" id="ProtNLM"/>
    </source>
</evidence>
<comment type="caution">
    <text evidence="1">The sequence shown here is derived from an EMBL/GenBank/DDBJ whole genome shotgun (WGS) entry which is preliminary data.</text>
</comment>
<dbReference type="Proteomes" id="UP000294239">
    <property type="component" value="Unassembled WGS sequence"/>
</dbReference>
<gene>
    <name evidence="1" type="ORF">EYC79_05625</name>
</gene>
<evidence type="ECO:0000313" key="1">
    <source>
        <dbReference type="EMBL" id="TBN15909.1"/>
    </source>
</evidence>
<keyword evidence="2" id="KW-1185">Reference proteome</keyword>
<sequence length="177" mass="20232">MFTDFWDTDAGKFISRAKCFLEAASVLDDKMHDGQSGMLFSPTLHLIGHGLELLLKGCLLHNGMERKKVVAFGHNVNEMWDHDLVALVRQSTRENAWISFEIALHSKRFPDAHKVDDPVALFEEYRAALGALHAEQKHYPIRYPTDNDRVAPRSPMLVAVLWRTADDYVKRPTQFSI</sequence>
<protein>
    <recommendedName>
        <fullName evidence="3">HEPN domain-containing protein</fullName>
    </recommendedName>
</protein>
<dbReference type="EMBL" id="SISF01000024">
    <property type="protein sequence ID" value="TBN15909.1"/>
    <property type="molecule type" value="Genomic_DNA"/>
</dbReference>
<organism evidence="1 2">
    <name type="scientific">Agrobacterium cavarae</name>
    <dbReference type="NCBI Taxonomy" id="2528239"/>
    <lineage>
        <taxon>Bacteria</taxon>
        <taxon>Pseudomonadati</taxon>
        <taxon>Pseudomonadota</taxon>
        <taxon>Alphaproteobacteria</taxon>
        <taxon>Hyphomicrobiales</taxon>
        <taxon>Rhizobiaceae</taxon>
        <taxon>Rhizobium/Agrobacterium group</taxon>
        <taxon>Agrobacterium</taxon>
    </lineage>
</organism>
<proteinExistence type="predicted"/>
<dbReference type="GeneID" id="301040660"/>